<feature type="region of interest" description="Disordered" evidence="7">
    <location>
        <begin position="37"/>
        <end position="64"/>
    </location>
</feature>
<evidence type="ECO:0000256" key="4">
    <source>
        <dbReference type="ARBA" id="ARBA00022737"/>
    </source>
</evidence>
<feature type="compositionally biased region" description="Polar residues" evidence="7">
    <location>
        <begin position="40"/>
        <end position="59"/>
    </location>
</feature>
<comment type="function">
    <text evidence="6">Catalyzes the transfer of a geranyl-geranyl moiety from geranyl-geranyl pyrophosphate to cysteines occuring in specific C-terminal amino acid sequences.</text>
</comment>
<evidence type="ECO:0000256" key="2">
    <source>
        <dbReference type="ARBA" id="ARBA00022602"/>
    </source>
</evidence>
<sequence length="356" mass="42201">MHNVPRTTLPRTKEQGEKEAQRIKKYRELEQNIRQRVEANKQSAIGQTNNGTENSQPADYSNDRKSVESTIRSELVFTVPLLIEFPKCYWIWKYRVWMLQQATEKLLVTNARVVWEEELVLVQKMLHKDCRNFHAWGYRRHVVSQLENPILNGKSMVESEFVYTTMMTLTDLSNFSAWHNRSQLIPRLLNERNADAGARKRFLDEGEFSSCRLNLRQIFVWLITSMSHVERENVHEALNLGPDDQSLWYYHQYLVNAIIGASGQGPIVRDLSLEERHNYLQDEIAFIQDLLEDYLDVKWIYEALVECTLAAKKLSAHELQQTKRYPLAEWIRKLQELDKKRKGRWDDLEMYIQVHY</sequence>
<dbReference type="GO" id="GO:0097354">
    <property type="term" value="P:prenylation"/>
    <property type="evidence" value="ECO:0007669"/>
    <property type="project" value="UniProtKB-UniRule"/>
</dbReference>
<dbReference type="Proteomes" id="UP001251528">
    <property type="component" value="Unassembled WGS sequence"/>
</dbReference>
<gene>
    <name evidence="8" type="ORF">QQS21_003876</name>
</gene>
<name>A0AAJ0G092_9HYPO</name>
<dbReference type="PANTHER" id="PTHR11129">
    <property type="entry name" value="PROTEIN FARNESYLTRANSFERASE ALPHA SUBUNIT/RAB GERANYLGERANYL TRANSFERASE ALPHA SUBUNIT"/>
    <property type="match status" value="1"/>
</dbReference>
<dbReference type="InterPro" id="IPR002088">
    <property type="entry name" value="Prenyl_trans_a"/>
</dbReference>
<evidence type="ECO:0000256" key="1">
    <source>
        <dbReference type="ARBA" id="ARBA00006734"/>
    </source>
</evidence>
<comment type="caution">
    <text evidence="8">The sequence shown here is derived from an EMBL/GenBank/DDBJ whole genome shotgun (WGS) entry which is preliminary data.</text>
</comment>
<keyword evidence="4" id="KW-0677">Repeat</keyword>
<dbReference type="AlphaFoldDB" id="A0AAJ0G092"/>
<dbReference type="PANTHER" id="PTHR11129:SF2">
    <property type="entry name" value="GERANYLGERANYL TRANSFERASE TYPE-2 SUBUNIT ALPHA"/>
    <property type="match status" value="1"/>
</dbReference>
<dbReference type="Gene3D" id="1.25.40.120">
    <property type="entry name" value="Protein prenylyltransferase"/>
    <property type="match status" value="1"/>
</dbReference>
<proteinExistence type="inferred from homology"/>
<dbReference type="Pfam" id="PF01239">
    <property type="entry name" value="PPTA"/>
    <property type="match status" value="3"/>
</dbReference>
<comment type="similarity">
    <text evidence="1 6">Belongs to the protein prenyltransferase subunit alpha family.</text>
</comment>
<dbReference type="EMBL" id="JASWJB010000053">
    <property type="protein sequence ID" value="KAK2603941.1"/>
    <property type="molecule type" value="Genomic_DNA"/>
</dbReference>
<dbReference type="PROSITE" id="PS51147">
    <property type="entry name" value="PFTA"/>
    <property type="match status" value="3"/>
</dbReference>
<evidence type="ECO:0000256" key="5">
    <source>
        <dbReference type="ARBA" id="ARBA00047658"/>
    </source>
</evidence>
<dbReference type="EC" id="2.5.1.60" evidence="6"/>
<protein>
    <recommendedName>
        <fullName evidence="6">Geranylgeranyl transferase type-2 subunit alpha</fullName>
        <ecNumber evidence="6">2.5.1.60</ecNumber>
    </recommendedName>
    <alternativeName>
        <fullName evidence="6">Geranylgeranyl transferase type II subunit alpha</fullName>
    </alternativeName>
</protein>
<organism evidence="8 9">
    <name type="scientific">Conoideocrella luteorostrata</name>
    <dbReference type="NCBI Taxonomy" id="1105319"/>
    <lineage>
        <taxon>Eukaryota</taxon>
        <taxon>Fungi</taxon>
        <taxon>Dikarya</taxon>
        <taxon>Ascomycota</taxon>
        <taxon>Pezizomycotina</taxon>
        <taxon>Sordariomycetes</taxon>
        <taxon>Hypocreomycetidae</taxon>
        <taxon>Hypocreales</taxon>
        <taxon>Clavicipitaceae</taxon>
        <taxon>Conoideocrella</taxon>
    </lineage>
</organism>
<reference evidence="8" key="1">
    <citation type="submission" date="2023-06" db="EMBL/GenBank/DDBJ databases">
        <title>Conoideocrella luteorostrata (Hypocreales: Clavicipitaceae), a potential biocontrol fungus for elongate hemlock scale in United States Christmas tree production areas.</title>
        <authorList>
            <person name="Barrett H."/>
            <person name="Lovett B."/>
            <person name="Macias A.M."/>
            <person name="Stajich J.E."/>
            <person name="Kasson M.T."/>
        </authorList>
    </citation>
    <scope>NUCLEOTIDE SEQUENCE</scope>
    <source>
        <strain evidence="8">ARSEF 14590</strain>
    </source>
</reference>
<dbReference type="GO" id="GO:0005968">
    <property type="term" value="C:Rab-protein geranylgeranyltransferase complex"/>
    <property type="evidence" value="ECO:0007669"/>
    <property type="project" value="TreeGrafter"/>
</dbReference>
<evidence type="ECO:0000256" key="3">
    <source>
        <dbReference type="ARBA" id="ARBA00022679"/>
    </source>
</evidence>
<evidence type="ECO:0000313" key="9">
    <source>
        <dbReference type="Proteomes" id="UP001251528"/>
    </source>
</evidence>
<accession>A0AAJ0G092</accession>
<dbReference type="GO" id="GO:0004663">
    <property type="term" value="F:Rab geranylgeranyltransferase activity"/>
    <property type="evidence" value="ECO:0007669"/>
    <property type="project" value="UniProtKB-UniRule"/>
</dbReference>
<keyword evidence="3 6" id="KW-0808">Transferase</keyword>
<evidence type="ECO:0000256" key="7">
    <source>
        <dbReference type="SAM" id="MobiDB-lite"/>
    </source>
</evidence>
<evidence type="ECO:0000313" key="8">
    <source>
        <dbReference type="EMBL" id="KAK2603941.1"/>
    </source>
</evidence>
<evidence type="ECO:0000256" key="6">
    <source>
        <dbReference type="RuleBase" id="RU367120"/>
    </source>
</evidence>
<keyword evidence="2 6" id="KW-0637">Prenyltransferase</keyword>
<feature type="compositionally biased region" description="Polar residues" evidence="7">
    <location>
        <begin position="1"/>
        <end position="10"/>
    </location>
</feature>
<dbReference type="SUPFAM" id="SSF48439">
    <property type="entry name" value="Protein prenylyltransferase"/>
    <property type="match status" value="1"/>
</dbReference>
<feature type="compositionally biased region" description="Basic and acidic residues" evidence="7">
    <location>
        <begin position="11"/>
        <end position="21"/>
    </location>
</feature>
<keyword evidence="9" id="KW-1185">Reference proteome</keyword>
<comment type="catalytic activity">
    <reaction evidence="5 6">
        <text>geranylgeranyl diphosphate + L-cysteinyl-[protein] = S-geranylgeranyl-L-cysteinyl-[protein] + diphosphate</text>
        <dbReference type="Rhea" id="RHEA:21240"/>
        <dbReference type="Rhea" id="RHEA-COMP:10131"/>
        <dbReference type="Rhea" id="RHEA-COMP:11537"/>
        <dbReference type="ChEBI" id="CHEBI:29950"/>
        <dbReference type="ChEBI" id="CHEBI:33019"/>
        <dbReference type="ChEBI" id="CHEBI:57533"/>
        <dbReference type="ChEBI" id="CHEBI:86021"/>
        <dbReference type="EC" id="2.5.1.60"/>
    </reaction>
</comment>
<feature type="region of interest" description="Disordered" evidence="7">
    <location>
        <begin position="1"/>
        <end position="21"/>
    </location>
</feature>